<keyword evidence="2" id="KW-1185">Reference proteome</keyword>
<dbReference type="KEGG" id="serw:FY030_00520"/>
<accession>A0A5J6V1G0</accession>
<protein>
    <submittedName>
        <fullName evidence="1">Glycosyltransferase family 4 protein</fullName>
    </submittedName>
</protein>
<dbReference type="OrthoDB" id="3287135at2"/>
<dbReference type="EMBL" id="CP044427">
    <property type="protein sequence ID" value="QFG67405.1"/>
    <property type="molecule type" value="Genomic_DNA"/>
</dbReference>
<evidence type="ECO:0000313" key="2">
    <source>
        <dbReference type="Proteomes" id="UP000326546"/>
    </source>
</evidence>
<dbReference type="Gene3D" id="3.40.50.2000">
    <property type="entry name" value="Glycogen Phosphorylase B"/>
    <property type="match status" value="1"/>
</dbReference>
<name>A0A5J6V1G0_9MICO</name>
<dbReference type="RefSeq" id="WP_158059803.1">
    <property type="nucleotide sequence ID" value="NZ_CP044427.1"/>
</dbReference>
<dbReference type="Proteomes" id="UP000326546">
    <property type="component" value="Chromosome"/>
</dbReference>
<dbReference type="GO" id="GO:0016740">
    <property type="term" value="F:transferase activity"/>
    <property type="evidence" value="ECO:0007669"/>
    <property type="project" value="UniProtKB-KW"/>
</dbReference>
<reference evidence="1 2" key="1">
    <citation type="submission" date="2019-09" db="EMBL/GenBank/DDBJ databases">
        <title>Serinicoccus pratensis sp. nov., isolated from meadow soil.</title>
        <authorList>
            <person name="Zhang W."/>
        </authorList>
    </citation>
    <scope>NUCLEOTIDE SEQUENCE [LARGE SCALE GENOMIC DNA]</scope>
    <source>
        <strain evidence="1 2">W204</strain>
    </source>
</reference>
<dbReference type="AlphaFoldDB" id="A0A5J6V1G0"/>
<keyword evidence="1" id="KW-0808">Transferase</keyword>
<proteinExistence type="predicted"/>
<evidence type="ECO:0000313" key="1">
    <source>
        <dbReference type="EMBL" id="QFG67405.1"/>
    </source>
</evidence>
<gene>
    <name evidence="1" type="ORF">FY030_00520</name>
</gene>
<dbReference type="SUPFAM" id="SSF53756">
    <property type="entry name" value="UDP-Glycosyltransferase/glycogen phosphorylase"/>
    <property type="match status" value="1"/>
</dbReference>
<sequence length="382" mass="41248">MSSPLRVRQVPAAHAYVQHLLPAADVGSSPVVHLPDPPVPGAPTGQWWPHPALEADWVRRHAREQDVLHLHFGTEGRSTAQLAAWLRAVRAAGLPLVYTVHDIDHPHLVDQTRHREHLALLVEAADGLLTLTEGAAAVVERDFGRRPLVVPHPHVAPLDRIGRRVTTDPGPLRVGVHLKSLRTNLAPMPLLPALVEATAVLRATGTMVELEVRAHPEVLDPAVTRHDPAVASWWRRLAGAPPPGVDLVLAPRLGDEELWDYLAALDVSVLPYAWGTHSGWVEACRDLGTWALTPDIGHLAEQGAGAVLIWNDQGMSQDLALPSRRLTGELVGLLARAVDGPPQGCTRARREDQRSQIAALHAGVYAAVVEGDRVDAAAAELV</sequence>
<organism evidence="1 2">
    <name type="scientific">Ornithinimicrobium pratense</name>
    <dbReference type="NCBI Taxonomy" id="2593973"/>
    <lineage>
        <taxon>Bacteria</taxon>
        <taxon>Bacillati</taxon>
        <taxon>Actinomycetota</taxon>
        <taxon>Actinomycetes</taxon>
        <taxon>Micrococcales</taxon>
        <taxon>Ornithinimicrobiaceae</taxon>
        <taxon>Ornithinimicrobium</taxon>
    </lineage>
</organism>